<comment type="pathway">
    <text evidence="3 19">Cofactor biosynthesis; adenosylcobalamin biosynthesis; adenosylcobalamin from cob(II)yrinate a,c-diamide: step 7/7.</text>
</comment>
<dbReference type="FunCoup" id="C8XJ12">
    <property type="interactions" value="114"/>
</dbReference>
<feature type="transmembrane region" description="Helical" evidence="19">
    <location>
        <begin position="204"/>
        <end position="223"/>
    </location>
</feature>
<evidence type="ECO:0000256" key="11">
    <source>
        <dbReference type="ARBA" id="ARBA00022842"/>
    </source>
</evidence>
<evidence type="ECO:0000256" key="15">
    <source>
        <dbReference type="ARBA" id="ARBA00032605"/>
    </source>
</evidence>
<reference evidence="20 21" key="2">
    <citation type="journal article" date="2010" name="Stand. Genomic Sci.">
        <title>Complete genome sequence of Nakamurella multipartita type strain (Y-104).</title>
        <authorList>
            <person name="Tice H."/>
            <person name="Mayilraj S."/>
            <person name="Sims D."/>
            <person name="Lapidus A."/>
            <person name="Nolan M."/>
            <person name="Lucas S."/>
            <person name="Glavina Del Rio T."/>
            <person name="Copeland A."/>
            <person name="Cheng J.F."/>
            <person name="Meincke L."/>
            <person name="Bruce D."/>
            <person name="Goodwin L."/>
            <person name="Pitluck S."/>
            <person name="Ivanova N."/>
            <person name="Mavromatis K."/>
            <person name="Ovchinnikova G."/>
            <person name="Pati A."/>
            <person name="Chen A."/>
            <person name="Palaniappan K."/>
            <person name="Land M."/>
            <person name="Hauser L."/>
            <person name="Chang Y.J."/>
            <person name="Jeffries C.D."/>
            <person name="Detter J.C."/>
            <person name="Brettin T."/>
            <person name="Rohde M."/>
            <person name="Goker M."/>
            <person name="Bristow J."/>
            <person name="Eisen J.A."/>
            <person name="Markowitz V."/>
            <person name="Hugenholtz P."/>
            <person name="Kyrpides N.C."/>
            <person name="Klenk H.P."/>
            <person name="Chen F."/>
        </authorList>
    </citation>
    <scope>NUCLEOTIDE SEQUENCE [LARGE SCALE GENOMIC DNA]</scope>
    <source>
        <strain evidence="21">ATCC 700099 / DSM 44233 / CIP 104796 / JCM 9543 / NBRC 105858 / Y-104</strain>
    </source>
</reference>
<protein>
    <recommendedName>
        <fullName evidence="6 19">Adenosylcobinamide-GDP ribazoletransferase</fullName>
        <ecNumber evidence="5 19">2.7.8.26</ecNumber>
    </recommendedName>
    <alternativeName>
        <fullName evidence="16 19">Cobalamin synthase</fullName>
    </alternativeName>
    <alternativeName>
        <fullName evidence="15 19">Cobalamin-5'-phosphate synthase</fullName>
    </alternativeName>
</protein>
<dbReference type="GO" id="GO:0051073">
    <property type="term" value="F:adenosylcobinamide-GDP ribazoletransferase activity"/>
    <property type="evidence" value="ECO:0007669"/>
    <property type="project" value="UniProtKB-UniRule"/>
</dbReference>
<dbReference type="InParanoid" id="C8XJ12"/>
<reference evidence="21" key="1">
    <citation type="submission" date="2009-09" db="EMBL/GenBank/DDBJ databases">
        <title>The complete genome of Nakamurella multipartita DSM 44233.</title>
        <authorList>
            <consortium name="US DOE Joint Genome Institute (JGI-PGF)"/>
            <person name="Lucas S."/>
            <person name="Copeland A."/>
            <person name="Lapidus A."/>
            <person name="Glavina del Rio T."/>
            <person name="Dalin E."/>
            <person name="Tice H."/>
            <person name="Bruce D."/>
            <person name="Goodwin L."/>
            <person name="Pitluck S."/>
            <person name="Kyrpides N."/>
            <person name="Mavromatis K."/>
            <person name="Ivanova N."/>
            <person name="Ovchinnikova G."/>
            <person name="Sims D."/>
            <person name="Meincke L."/>
            <person name="Brettin T."/>
            <person name="Detter J.C."/>
            <person name="Han C."/>
            <person name="Larimer F."/>
            <person name="Land M."/>
            <person name="Hauser L."/>
            <person name="Markowitz V."/>
            <person name="Cheng J.-F."/>
            <person name="Hugenholtz P."/>
            <person name="Woyke T."/>
            <person name="Wu D."/>
            <person name="Klenk H.-P."/>
            <person name="Eisen J.A."/>
        </authorList>
    </citation>
    <scope>NUCLEOTIDE SEQUENCE [LARGE SCALE GENOMIC DNA]</scope>
    <source>
        <strain evidence="21">ATCC 700099 / DSM 44233 / CIP 104796 / JCM 9543 / NBRC 105858 / Y-104</strain>
    </source>
</reference>
<comment type="function">
    <text evidence="14 19">Joins adenosylcobinamide-GDP and alpha-ribazole to generate adenosylcobalamin (Ado-cobalamin). Also synthesizes adenosylcobalamin 5'-phosphate from adenosylcobinamide-GDP and alpha-ribazole 5'-phosphate.</text>
</comment>
<evidence type="ECO:0000256" key="16">
    <source>
        <dbReference type="ARBA" id="ARBA00032853"/>
    </source>
</evidence>
<dbReference type="PANTHER" id="PTHR34148">
    <property type="entry name" value="ADENOSYLCOBINAMIDE-GDP RIBAZOLETRANSFERASE"/>
    <property type="match status" value="1"/>
</dbReference>
<dbReference type="KEGG" id="nml:Namu_0166"/>
<evidence type="ECO:0000256" key="19">
    <source>
        <dbReference type="HAMAP-Rule" id="MF_00719"/>
    </source>
</evidence>
<accession>C8XJ12</accession>
<comment type="catalytic activity">
    <reaction evidence="18 19">
        <text>alpha-ribazole 5'-phosphate + adenosylcob(III)inamide-GDP = adenosylcob(III)alamin 5'-phosphate + GMP + H(+)</text>
        <dbReference type="Rhea" id="RHEA:23560"/>
        <dbReference type="ChEBI" id="CHEBI:15378"/>
        <dbReference type="ChEBI" id="CHEBI:57918"/>
        <dbReference type="ChEBI" id="CHEBI:58115"/>
        <dbReference type="ChEBI" id="CHEBI:60487"/>
        <dbReference type="ChEBI" id="CHEBI:60493"/>
        <dbReference type="EC" id="2.7.8.26"/>
    </reaction>
</comment>
<dbReference type="Proteomes" id="UP000002218">
    <property type="component" value="Chromosome"/>
</dbReference>
<keyword evidence="13 19" id="KW-0472">Membrane</keyword>
<organism evidence="20 21">
    <name type="scientific">Nakamurella multipartita (strain ATCC 700099 / DSM 44233 / CIP 104796 / JCM 9543 / NBRC 105858 / Y-104)</name>
    <name type="common">Microsphaera multipartita</name>
    <dbReference type="NCBI Taxonomy" id="479431"/>
    <lineage>
        <taxon>Bacteria</taxon>
        <taxon>Bacillati</taxon>
        <taxon>Actinomycetota</taxon>
        <taxon>Actinomycetes</taxon>
        <taxon>Nakamurellales</taxon>
        <taxon>Nakamurellaceae</taxon>
        <taxon>Nakamurella</taxon>
    </lineage>
</organism>
<dbReference type="EMBL" id="CP001737">
    <property type="protein sequence ID" value="ACV76599.1"/>
    <property type="molecule type" value="Genomic_DNA"/>
</dbReference>
<gene>
    <name evidence="19" type="primary">cobS</name>
    <name evidence="20" type="ordered locus">Namu_0166</name>
</gene>
<keyword evidence="12 19" id="KW-1133">Transmembrane helix</keyword>
<dbReference type="PANTHER" id="PTHR34148:SF1">
    <property type="entry name" value="ADENOSYLCOBINAMIDE-GDP RIBAZOLETRANSFERASE"/>
    <property type="match status" value="1"/>
</dbReference>
<evidence type="ECO:0000256" key="1">
    <source>
        <dbReference type="ARBA" id="ARBA00001946"/>
    </source>
</evidence>
<evidence type="ECO:0000256" key="12">
    <source>
        <dbReference type="ARBA" id="ARBA00022989"/>
    </source>
</evidence>
<dbReference type="GO" id="GO:0005886">
    <property type="term" value="C:plasma membrane"/>
    <property type="evidence" value="ECO:0007669"/>
    <property type="project" value="UniProtKB-SubCell"/>
</dbReference>
<evidence type="ECO:0000256" key="17">
    <source>
        <dbReference type="ARBA" id="ARBA00048623"/>
    </source>
</evidence>
<keyword evidence="9 19" id="KW-0808">Transferase</keyword>
<dbReference type="GO" id="GO:0009236">
    <property type="term" value="P:cobalamin biosynthetic process"/>
    <property type="evidence" value="ECO:0007669"/>
    <property type="project" value="UniProtKB-UniRule"/>
</dbReference>
<proteinExistence type="inferred from homology"/>
<evidence type="ECO:0000256" key="18">
    <source>
        <dbReference type="ARBA" id="ARBA00049504"/>
    </source>
</evidence>
<dbReference type="HAMAP" id="MF_00719">
    <property type="entry name" value="CobS"/>
    <property type="match status" value="1"/>
</dbReference>
<evidence type="ECO:0000256" key="2">
    <source>
        <dbReference type="ARBA" id="ARBA00004651"/>
    </source>
</evidence>
<dbReference type="EC" id="2.7.8.26" evidence="5 19"/>
<sequence>MNPTADGLRLAVGTLTAVRVRPPGRVDRPTARVAMVLAPVAVLPLGGLAAAVGGLGALAGLGPLVVAALTIGAVALGSRGLHLDGLADTADGLGSGYDRTRALEIMRRGNVGPMGVTTLVVVLVAQIAATAAMLARPGGFVLVGVLVCLSRSALLLACARGVPPARPDGLGAMVAGVVPRAGTVAGLLVTAGIAAAVVPIAGSAWWWGPLAVLVAGLAVAGLLTRCVRRFGGITGDVMGATIEIALLALLVVLSR</sequence>
<evidence type="ECO:0000256" key="13">
    <source>
        <dbReference type="ARBA" id="ARBA00023136"/>
    </source>
</evidence>
<dbReference type="UniPathway" id="UPA00148">
    <property type="reaction ID" value="UER00238"/>
</dbReference>
<feature type="transmembrane region" description="Helical" evidence="19">
    <location>
        <begin position="230"/>
        <end position="253"/>
    </location>
</feature>
<dbReference type="AlphaFoldDB" id="C8XJ12"/>
<feature type="transmembrane region" description="Helical" evidence="19">
    <location>
        <begin position="31"/>
        <end position="51"/>
    </location>
</feature>
<comment type="subcellular location">
    <subcellularLocation>
        <location evidence="2 19">Cell membrane</location>
        <topology evidence="2 19">Multi-pass membrane protein</topology>
    </subcellularLocation>
</comment>
<dbReference type="InterPro" id="IPR003805">
    <property type="entry name" value="CobS"/>
</dbReference>
<evidence type="ECO:0000256" key="6">
    <source>
        <dbReference type="ARBA" id="ARBA00015850"/>
    </source>
</evidence>
<evidence type="ECO:0000313" key="21">
    <source>
        <dbReference type="Proteomes" id="UP000002218"/>
    </source>
</evidence>
<comment type="similarity">
    <text evidence="4 19">Belongs to the CobS family.</text>
</comment>
<evidence type="ECO:0000256" key="14">
    <source>
        <dbReference type="ARBA" id="ARBA00025228"/>
    </source>
</evidence>
<dbReference type="GO" id="GO:0008818">
    <property type="term" value="F:cobalamin 5'-phosphate synthase activity"/>
    <property type="evidence" value="ECO:0007669"/>
    <property type="project" value="UniProtKB-UniRule"/>
</dbReference>
<evidence type="ECO:0000256" key="8">
    <source>
        <dbReference type="ARBA" id="ARBA00022573"/>
    </source>
</evidence>
<evidence type="ECO:0000256" key="10">
    <source>
        <dbReference type="ARBA" id="ARBA00022692"/>
    </source>
</evidence>
<dbReference type="RefSeq" id="WP_012814074.1">
    <property type="nucleotide sequence ID" value="NC_013235.1"/>
</dbReference>
<comment type="cofactor">
    <cofactor evidence="1 19">
        <name>Mg(2+)</name>
        <dbReference type="ChEBI" id="CHEBI:18420"/>
    </cofactor>
</comment>
<feature type="transmembrane region" description="Helical" evidence="19">
    <location>
        <begin position="57"/>
        <end position="76"/>
    </location>
</feature>
<feature type="transmembrane region" description="Helical" evidence="19">
    <location>
        <begin position="140"/>
        <end position="158"/>
    </location>
</feature>
<evidence type="ECO:0000256" key="9">
    <source>
        <dbReference type="ARBA" id="ARBA00022679"/>
    </source>
</evidence>
<evidence type="ECO:0000256" key="7">
    <source>
        <dbReference type="ARBA" id="ARBA00022475"/>
    </source>
</evidence>
<keyword evidence="10 19" id="KW-0812">Transmembrane</keyword>
<evidence type="ECO:0000256" key="4">
    <source>
        <dbReference type="ARBA" id="ARBA00010561"/>
    </source>
</evidence>
<dbReference type="OrthoDB" id="9794223at2"/>
<dbReference type="HOGENOM" id="CLU_057426_0_1_11"/>
<keyword evidence="11 19" id="KW-0460">Magnesium</keyword>
<dbReference type="eggNOG" id="COG0368">
    <property type="taxonomic scope" value="Bacteria"/>
</dbReference>
<comment type="catalytic activity">
    <reaction evidence="17 19">
        <text>alpha-ribazole + adenosylcob(III)inamide-GDP = adenosylcob(III)alamin + GMP + H(+)</text>
        <dbReference type="Rhea" id="RHEA:16049"/>
        <dbReference type="ChEBI" id="CHEBI:10329"/>
        <dbReference type="ChEBI" id="CHEBI:15378"/>
        <dbReference type="ChEBI" id="CHEBI:18408"/>
        <dbReference type="ChEBI" id="CHEBI:58115"/>
        <dbReference type="ChEBI" id="CHEBI:60487"/>
        <dbReference type="EC" id="2.7.8.26"/>
    </reaction>
</comment>
<keyword evidence="7 19" id="KW-1003">Cell membrane</keyword>
<keyword evidence="8 19" id="KW-0169">Cobalamin biosynthesis</keyword>
<feature type="transmembrane region" description="Helical" evidence="19">
    <location>
        <begin position="170"/>
        <end position="198"/>
    </location>
</feature>
<evidence type="ECO:0000256" key="3">
    <source>
        <dbReference type="ARBA" id="ARBA00004663"/>
    </source>
</evidence>
<evidence type="ECO:0000256" key="5">
    <source>
        <dbReference type="ARBA" id="ARBA00013200"/>
    </source>
</evidence>
<evidence type="ECO:0000313" key="20">
    <source>
        <dbReference type="EMBL" id="ACV76599.1"/>
    </source>
</evidence>
<dbReference type="Pfam" id="PF02654">
    <property type="entry name" value="CobS"/>
    <property type="match status" value="1"/>
</dbReference>
<name>C8XJ12_NAKMY</name>
<feature type="transmembrane region" description="Helical" evidence="19">
    <location>
        <begin position="111"/>
        <end position="134"/>
    </location>
</feature>
<dbReference type="STRING" id="479431.Namu_0166"/>
<keyword evidence="21" id="KW-1185">Reference proteome</keyword>